<dbReference type="Proteomes" id="UP000199702">
    <property type="component" value="Unassembled WGS sequence"/>
</dbReference>
<evidence type="ECO:0000313" key="1">
    <source>
        <dbReference type="EMBL" id="SEI70895.1"/>
    </source>
</evidence>
<dbReference type="OrthoDB" id="795069at2"/>
<sequence>MIDFIRVHYRDKNKLESFVMNQENFNRAYTVFEYHSKEVLYPYKVNLENMELVVNEKNGYVKNSIHKLNNLLIEGDEHNHNDFTYSQLCSTIDYLGSNIIDVTNQKLTQLEFGLNINIPITAKELISKSVLMHKFDRHTTINKFKSNGYLMAFEHCNYIIKIYDKAKQYKLKDQNILRFEIKFLSPKEFNPLGVYNLSDLKNKDILKSLFEYLLNRFNELLIVDNFSEESISKEDFEKLNMYSSFTFWDKLNNTNKRQVKSNHKKKYISLLEEYKLLKVKTYLRNQLIEKFTQLLNN</sequence>
<name>A0A1H6T3R4_9FLAO</name>
<evidence type="ECO:0000313" key="2">
    <source>
        <dbReference type="Proteomes" id="UP000199702"/>
    </source>
</evidence>
<protein>
    <submittedName>
        <fullName evidence="1">Uncharacterized protein</fullName>
    </submittedName>
</protein>
<dbReference type="STRING" id="402734.SAMN05660918_1493"/>
<dbReference type="RefSeq" id="WP_091310643.1">
    <property type="nucleotide sequence ID" value="NZ_CBCSJU010000002.1"/>
</dbReference>
<accession>A0A1H6T3R4</accession>
<organism evidence="1 2">
    <name type="scientific">Flavobacterium terrigena</name>
    <dbReference type="NCBI Taxonomy" id="402734"/>
    <lineage>
        <taxon>Bacteria</taxon>
        <taxon>Pseudomonadati</taxon>
        <taxon>Bacteroidota</taxon>
        <taxon>Flavobacteriia</taxon>
        <taxon>Flavobacteriales</taxon>
        <taxon>Flavobacteriaceae</taxon>
        <taxon>Flavobacterium</taxon>
    </lineage>
</organism>
<dbReference type="EMBL" id="FNYA01000002">
    <property type="protein sequence ID" value="SEI70895.1"/>
    <property type="molecule type" value="Genomic_DNA"/>
</dbReference>
<keyword evidence="2" id="KW-1185">Reference proteome</keyword>
<proteinExistence type="predicted"/>
<gene>
    <name evidence="1" type="ORF">SAMN05660918_1493</name>
</gene>
<dbReference type="AlphaFoldDB" id="A0A1H6T3R4"/>
<reference evidence="2" key="1">
    <citation type="submission" date="2016-10" db="EMBL/GenBank/DDBJ databases">
        <authorList>
            <person name="Varghese N."/>
            <person name="Submissions S."/>
        </authorList>
    </citation>
    <scope>NUCLEOTIDE SEQUENCE [LARGE SCALE GENOMIC DNA]</scope>
    <source>
        <strain evidence="2">DSM 17934</strain>
    </source>
</reference>